<dbReference type="AlphaFoldDB" id="A0A388TGZ7"/>
<dbReference type="InterPro" id="IPR025113">
    <property type="entry name" value="TRL-like"/>
</dbReference>
<dbReference type="EMBL" id="BGZO01000026">
    <property type="protein sequence ID" value="GBR76399.1"/>
    <property type="molecule type" value="Genomic_DNA"/>
</dbReference>
<evidence type="ECO:0000313" key="3">
    <source>
        <dbReference type="Proteomes" id="UP000275925"/>
    </source>
</evidence>
<evidence type="ECO:0000313" key="2">
    <source>
        <dbReference type="EMBL" id="GBR76399.1"/>
    </source>
</evidence>
<reference evidence="2 3" key="1">
    <citation type="journal article" date="2019" name="ISME J.">
        <title>Genome analyses of uncultured TG2/ZB3 bacteria in 'Margulisbacteria' specifically attached to ectosymbiotic spirochetes of protists in the termite gut.</title>
        <authorList>
            <person name="Utami Y.D."/>
            <person name="Kuwahara H."/>
            <person name="Igai K."/>
            <person name="Murakami T."/>
            <person name="Sugaya K."/>
            <person name="Morikawa T."/>
            <person name="Nagura Y."/>
            <person name="Yuki M."/>
            <person name="Deevong P."/>
            <person name="Inoue T."/>
            <person name="Kihara K."/>
            <person name="Lo N."/>
            <person name="Yamada A."/>
            <person name="Ohkuma M."/>
            <person name="Hongoh Y."/>
        </authorList>
    </citation>
    <scope>NUCLEOTIDE SEQUENCE [LARGE SCALE GENOMIC DNA]</scope>
    <source>
        <strain evidence="2">NkOx7-02</strain>
    </source>
</reference>
<name>A0A388TGZ7_9BACT</name>
<keyword evidence="3" id="KW-1185">Reference proteome</keyword>
<proteinExistence type="predicted"/>
<gene>
    <name evidence="2" type="ORF">NO2_0954</name>
</gene>
<feature type="signal peptide" evidence="1">
    <location>
        <begin position="1"/>
        <end position="18"/>
    </location>
</feature>
<dbReference type="Proteomes" id="UP000275925">
    <property type="component" value="Unassembled WGS sequence"/>
</dbReference>
<accession>A0A388TGZ7</accession>
<organism evidence="2 3">
    <name type="scientific">Candidatus Termititenax persephonae</name>
    <dbReference type="NCBI Taxonomy" id="2218525"/>
    <lineage>
        <taxon>Bacteria</taxon>
        <taxon>Bacillati</taxon>
        <taxon>Candidatus Margulisiibacteriota</taxon>
        <taxon>Candidatus Termititenacia</taxon>
        <taxon>Candidatus Termititenacales</taxon>
        <taxon>Candidatus Termititenacaceae</taxon>
        <taxon>Candidatus Termititenax</taxon>
    </lineage>
</organism>
<feature type="chain" id="PRO_5017296582" evidence="1">
    <location>
        <begin position="19"/>
        <end position="100"/>
    </location>
</feature>
<evidence type="ECO:0000256" key="1">
    <source>
        <dbReference type="SAM" id="SignalP"/>
    </source>
</evidence>
<keyword evidence="1" id="KW-0732">Signal</keyword>
<dbReference type="Pfam" id="PF13146">
    <property type="entry name" value="TRL"/>
    <property type="match status" value="1"/>
</dbReference>
<protein>
    <submittedName>
        <fullName evidence="2">TRL super family protein</fullName>
    </submittedName>
</protein>
<comment type="caution">
    <text evidence="2">The sequence shown here is derived from an EMBL/GenBank/DDBJ whole genome shotgun (WGS) entry which is preliminary data.</text>
</comment>
<sequence length="100" mass="10982">MFKNLFTVMLLIISLASATPIVNTTLPLDAEKKVASGELKKGESYSGSYLWLISYGDASIKTAARNGGIKNIVYIDYQEASFLFLNLVGVAKYKTIVYGY</sequence>